<dbReference type="Proteomes" id="UP000251647">
    <property type="component" value="Unassembled WGS sequence"/>
</dbReference>
<reference evidence="2 3" key="1">
    <citation type="submission" date="2018-06" db="EMBL/GenBank/DDBJ databases">
        <authorList>
            <consortium name="Pathogen Informatics"/>
            <person name="Doyle S."/>
        </authorList>
    </citation>
    <scope>NUCLEOTIDE SEQUENCE [LARGE SCALE GENOMIC DNA]</scope>
    <source>
        <strain evidence="2 3">NCTC11647</strain>
    </source>
</reference>
<organism evidence="2 3">
    <name type="scientific">Photobacterium damselae</name>
    <dbReference type="NCBI Taxonomy" id="38293"/>
    <lineage>
        <taxon>Bacteria</taxon>
        <taxon>Pseudomonadati</taxon>
        <taxon>Pseudomonadota</taxon>
        <taxon>Gammaproteobacteria</taxon>
        <taxon>Vibrionales</taxon>
        <taxon>Vibrionaceae</taxon>
        <taxon>Photobacterium</taxon>
    </lineage>
</organism>
<evidence type="ECO:0000313" key="2">
    <source>
        <dbReference type="EMBL" id="SPY44310.1"/>
    </source>
</evidence>
<proteinExistence type="predicted"/>
<protein>
    <submittedName>
        <fullName evidence="2">ATPase ravA</fullName>
        <ecNumber evidence="2">3.6.3.-</ecNumber>
    </submittedName>
</protein>
<dbReference type="OrthoDB" id="1814213at2"/>
<dbReference type="InterPro" id="IPR001270">
    <property type="entry name" value="ClpA/B"/>
</dbReference>
<dbReference type="SMART" id="SM00382">
    <property type="entry name" value="AAA"/>
    <property type="match status" value="1"/>
</dbReference>
<sequence length="301" mass="33804">MELRDKLSKLTAALSEGLIERDTEVKLAVLGLLSQENVLFVGPPGTAKSEISRRLVEVVKDASYFEYLLTKFTTPEEVFGPLSISKLKSDVYSRNTQGYMPTSDVVFLDEVFKANSAILNSLLTIMNERIFHNGVNKEQTPLLSMVAASNELPIGHDELSALYDRFLIKKFVSHVSDKNVSKLLQLSPSPFSLSDELKLTRDEIKAISNESKKVEIPKDIEKLIIVIKKEYDSEFVENSDEVLSDRKLVKAIKIMKVSAYTCGRDVLDLSDVSLLRFILWSDSKNINSVNNIINKNLSGRL</sequence>
<evidence type="ECO:0000313" key="3">
    <source>
        <dbReference type="Proteomes" id="UP000251647"/>
    </source>
</evidence>
<dbReference type="PANTHER" id="PTHR32204:SF0">
    <property type="entry name" value="ATPASE RAVA"/>
    <property type="match status" value="1"/>
</dbReference>
<evidence type="ECO:0000259" key="1">
    <source>
        <dbReference type="SMART" id="SM00382"/>
    </source>
</evidence>
<dbReference type="EMBL" id="UATL01000005">
    <property type="protein sequence ID" value="SPY44310.1"/>
    <property type="molecule type" value="Genomic_DNA"/>
</dbReference>
<dbReference type="RefSeq" id="WP_005306365.1">
    <property type="nucleotide sequence ID" value="NZ_CP079238.1"/>
</dbReference>
<dbReference type="PRINTS" id="PR00300">
    <property type="entry name" value="CLPPROTEASEA"/>
</dbReference>
<keyword evidence="2" id="KW-0378">Hydrolase</keyword>
<accession>A0A2T3QJF6</accession>
<dbReference type="PANTHER" id="PTHR32204">
    <property type="entry name" value="ATPASE RAVA"/>
    <property type="match status" value="1"/>
</dbReference>
<dbReference type="InterPro" id="IPR041538">
    <property type="entry name" value="RavA-like_AAA_lid"/>
</dbReference>
<dbReference type="InterPro" id="IPR050513">
    <property type="entry name" value="RavA_ATPases"/>
</dbReference>
<feature type="domain" description="AAA+ ATPase" evidence="1">
    <location>
        <begin position="34"/>
        <end position="172"/>
    </location>
</feature>
<dbReference type="EC" id="3.6.3.-" evidence="2"/>
<dbReference type="Pfam" id="PF20030">
    <property type="entry name" value="bpMoxR"/>
    <property type="match status" value="1"/>
</dbReference>
<name>A0A2T3QJF6_PHODM</name>
<dbReference type="Gene3D" id="3.40.50.300">
    <property type="entry name" value="P-loop containing nucleotide triphosphate hydrolases"/>
    <property type="match status" value="1"/>
</dbReference>
<dbReference type="GO" id="GO:0016787">
    <property type="term" value="F:hydrolase activity"/>
    <property type="evidence" value="ECO:0007669"/>
    <property type="project" value="UniProtKB-KW"/>
</dbReference>
<dbReference type="AlphaFoldDB" id="A0A2T3QJF6"/>
<dbReference type="CDD" id="cd00009">
    <property type="entry name" value="AAA"/>
    <property type="match status" value="1"/>
</dbReference>
<dbReference type="Pfam" id="PF17868">
    <property type="entry name" value="AAA_lid_8"/>
    <property type="match status" value="1"/>
</dbReference>
<dbReference type="GO" id="GO:0005524">
    <property type="term" value="F:ATP binding"/>
    <property type="evidence" value="ECO:0007669"/>
    <property type="project" value="InterPro"/>
</dbReference>
<gene>
    <name evidence="2" type="primary">ravA_2</name>
    <name evidence="2" type="ORF">NCTC11647_03248</name>
</gene>
<dbReference type="InterPro" id="IPR045427">
    <property type="entry name" value="MoxR"/>
</dbReference>
<dbReference type="InterPro" id="IPR027417">
    <property type="entry name" value="P-loop_NTPase"/>
</dbReference>
<dbReference type="SUPFAM" id="SSF52540">
    <property type="entry name" value="P-loop containing nucleoside triphosphate hydrolases"/>
    <property type="match status" value="1"/>
</dbReference>
<dbReference type="InterPro" id="IPR003593">
    <property type="entry name" value="AAA+_ATPase"/>
</dbReference>